<dbReference type="EMBL" id="LNYC01000006">
    <property type="protein sequence ID" value="KTD04046.1"/>
    <property type="molecule type" value="Genomic_DNA"/>
</dbReference>
<comment type="caution">
    <text evidence="1">The sequence shown here is derived from an EMBL/GenBank/DDBJ whole genome shotgun (WGS) entry which is preliminary data.</text>
</comment>
<protein>
    <submittedName>
        <fullName evidence="1">Uncharacterized protein</fullName>
    </submittedName>
</protein>
<dbReference type="AlphaFoldDB" id="A0A0W0U7T6"/>
<evidence type="ECO:0000313" key="2">
    <source>
        <dbReference type="Proteomes" id="UP000054785"/>
    </source>
</evidence>
<sequence length="245" mass="28022">MPDLQNNRPAARKFPAQIIHETLALKTRLSTLTESTERFYGELTRKLVALAAAFDNNCGYPTFLHPLAMEFVALNQRLQMLSDITDEKMQLLQDTRSRRTFIRTGHMKRWIESEVPEHAIQMLLRQLGLQFKFMSNTLQNVLDNLRYSPGHDGVGGTYQAFTLTRPIALPLLTPLIDAQAVTESVPEMATSDLPESIKRHQARFLENFSFFKREAESLAAVDKDLSRKLLADIRRERAEPQSHSI</sequence>
<dbReference type="RefSeq" id="WP_028385919.1">
    <property type="nucleotide sequence ID" value="NZ_CAAAHN010000010.1"/>
</dbReference>
<dbReference type="Proteomes" id="UP000054785">
    <property type="component" value="Unassembled WGS sequence"/>
</dbReference>
<dbReference type="PATRIC" id="fig|45065.4.peg.309"/>
<keyword evidence="2" id="KW-1185">Reference proteome</keyword>
<name>A0A0W0U7T6_9GAMM</name>
<gene>
    <name evidence="1" type="ORF">Lgee_0289</name>
</gene>
<accession>A0A0W0U7T6</accession>
<reference evidence="1 2" key="1">
    <citation type="submission" date="2015-11" db="EMBL/GenBank/DDBJ databases">
        <title>Genomic analysis of 38 Legionella species identifies large and diverse effector repertoires.</title>
        <authorList>
            <person name="Burstein D."/>
            <person name="Amaro F."/>
            <person name="Zusman T."/>
            <person name="Lifshitz Z."/>
            <person name="Cohen O."/>
            <person name="Gilbert J.A."/>
            <person name="Pupko T."/>
            <person name="Shuman H.A."/>
            <person name="Segal G."/>
        </authorList>
    </citation>
    <scope>NUCLEOTIDE SEQUENCE [LARGE SCALE GENOMIC DNA]</scope>
    <source>
        <strain evidence="1 2">ATCC 49504</strain>
    </source>
</reference>
<evidence type="ECO:0000313" key="1">
    <source>
        <dbReference type="EMBL" id="KTD04046.1"/>
    </source>
</evidence>
<organism evidence="1 2">
    <name type="scientific">Legionella geestiana</name>
    <dbReference type="NCBI Taxonomy" id="45065"/>
    <lineage>
        <taxon>Bacteria</taxon>
        <taxon>Pseudomonadati</taxon>
        <taxon>Pseudomonadota</taxon>
        <taxon>Gammaproteobacteria</taxon>
        <taxon>Legionellales</taxon>
        <taxon>Legionellaceae</taxon>
        <taxon>Legionella</taxon>
    </lineage>
</organism>
<proteinExistence type="predicted"/>
<dbReference type="STRING" id="45065.Lgee_0289"/>